<evidence type="ECO:0000313" key="7">
    <source>
        <dbReference type="EMBL" id="KAK7166788.1"/>
    </source>
</evidence>
<comment type="subcellular location">
    <subcellularLocation>
        <location evidence="1">Membrane</location>
    </subcellularLocation>
</comment>
<evidence type="ECO:0000256" key="5">
    <source>
        <dbReference type="SAM" id="Phobius"/>
    </source>
</evidence>
<feature type="signal peptide" evidence="6">
    <location>
        <begin position="1"/>
        <end position="20"/>
    </location>
</feature>
<evidence type="ECO:0000256" key="1">
    <source>
        <dbReference type="ARBA" id="ARBA00004370"/>
    </source>
</evidence>
<evidence type="ECO:0000313" key="8">
    <source>
        <dbReference type="Proteomes" id="UP001364617"/>
    </source>
</evidence>
<dbReference type="Gene3D" id="2.60.40.10">
    <property type="entry name" value="Immunoglobulins"/>
    <property type="match status" value="1"/>
</dbReference>
<dbReference type="GO" id="GO:0016020">
    <property type="term" value="C:membrane"/>
    <property type="evidence" value="ECO:0007669"/>
    <property type="project" value="UniProtKB-SubCell"/>
</dbReference>
<keyword evidence="2 6" id="KW-0732">Signal</keyword>
<gene>
    <name evidence="7" type="ORF">R3I93_006530</name>
</gene>
<dbReference type="PANTHER" id="PTHR12080:SF48">
    <property type="entry name" value="IMMUNOGLOBULIN SUBTYPE DOMAIN-CONTAINING PROTEIN"/>
    <property type="match status" value="1"/>
</dbReference>
<feature type="transmembrane region" description="Helical" evidence="5">
    <location>
        <begin position="217"/>
        <end position="237"/>
    </location>
</feature>
<name>A0AAN9H9P5_9TELE</name>
<evidence type="ECO:0000256" key="6">
    <source>
        <dbReference type="SAM" id="SignalP"/>
    </source>
</evidence>
<dbReference type="InterPro" id="IPR036179">
    <property type="entry name" value="Ig-like_dom_sf"/>
</dbReference>
<accession>A0AAN9H9P5</accession>
<evidence type="ECO:0000256" key="2">
    <source>
        <dbReference type="ARBA" id="ARBA00022729"/>
    </source>
</evidence>
<keyword evidence="5" id="KW-0812">Transmembrane</keyword>
<dbReference type="InterPro" id="IPR015631">
    <property type="entry name" value="CD2/SLAM_rcpt"/>
</dbReference>
<sequence length="270" mass="30131">MFFRCSHILWILILCEAVSGDNVMKAVNNDIAFTPVSGSVSPRTTSITWKHRDNAGVVVKVIEWDREEDSTEIPNPKFRSHASLDKHTGELTLRNLQLTHTGVYTIDINSKEQRKQFSLTVIEPVHKPYIRKECVLGDIPVCSLSCGDDDGASESTVVWKFSAGETLYGRDRYTRTLTVTKTGNPEHSYICTLKGAVNEETSDPVYERDLFDDSNTVLVIAIVVSVIAGVVFLILIIRCLRRHTRIQTQNQPLLQLSSLSSLCSRSGSCS</sequence>
<evidence type="ECO:0008006" key="9">
    <source>
        <dbReference type="Google" id="ProtNLM"/>
    </source>
</evidence>
<dbReference type="InterPro" id="IPR013783">
    <property type="entry name" value="Ig-like_fold"/>
</dbReference>
<comment type="caution">
    <text evidence="7">The sequence shown here is derived from an EMBL/GenBank/DDBJ whole genome shotgun (WGS) entry which is preliminary data.</text>
</comment>
<keyword evidence="3 5" id="KW-0472">Membrane</keyword>
<dbReference type="Proteomes" id="UP001364617">
    <property type="component" value="Unassembled WGS sequence"/>
</dbReference>
<dbReference type="AlphaFoldDB" id="A0AAN9H9P5"/>
<evidence type="ECO:0000256" key="4">
    <source>
        <dbReference type="ARBA" id="ARBA00023180"/>
    </source>
</evidence>
<proteinExistence type="predicted"/>
<feature type="chain" id="PRO_5042889076" description="Ig-like domain-containing protein" evidence="6">
    <location>
        <begin position="21"/>
        <end position="270"/>
    </location>
</feature>
<protein>
    <recommendedName>
        <fullName evidence="9">Ig-like domain-containing protein</fullName>
    </recommendedName>
</protein>
<dbReference type="SUPFAM" id="SSF48726">
    <property type="entry name" value="Immunoglobulin"/>
    <property type="match status" value="1"/>
</dbReference>
<organism evidence="7 8">
    <name type="scientific">Phoxinus phoxinus</name>
    <name type="common">Eurasian minnow</name>
    <dbReference type="NCBI Taxonomy" id="58324"/>
    <lineage>
        <taxon>Eukaryota</taxon>
        <taxon>Metazoa</taxon>
        <taxon>Chordata</taxon>
        <taxon>Craniata</taxon>
        <taxon>Vertebrata</taxon>
        <taxon>Euteleostomi</taxon>
        <taxon>Actinopterygii</taxon>
        <taxon>Neopterygii</taxon>
        <taxon>Teleostei</taxon>
        <taxon>Ostariophysi</taxon>
        <taxon>Cypriniformes</taxon>
        <taxon>Leuciscidae</taxon>
        <taxon>Phoxininae</taxon>
        <taxon>Phoxinus</taxon>
    </lineage>
</organism>
<keyword evidence="8" id="KW-1185">Reference proteome</keyword>
<dbReference type="EMBL" id="JAYKXH010000006">
    <property type="protein sequence ID" value="KAK7166788.1"/>
    <property type="molecule type" value="Genomic_DNA"/>
</dbReference>
<keyword evidence="4" id="KW-0325">Glycoprotein</keyword>
<evidence type="ECO:0000256" key="3">
    <source>
        <dbReference type="ARBA" id="ARBA00023136"/>
    </source>
</evidence>
<dbReference type="PANTHER" id="PTHR12080">
    <property type="entry name" value="SIGNALING LYMPHOCYTIC ACTIVATION MOLECULE"/>
    <property type="match status" value="1"/>
</dbReference>
<reference evidence="7 8" key="1">
    <citation type="submission" date="2024-02" db="EMBL/GenBank/DDBJ databases">
        <title>Chromosome-level genome assembly of the Eurasian Minnow (Phoxinus phoxinus).</title>
        <authorList>
            <person name="Oriowo T.O."/>
            <person name="Martin S."/>
            <person name="Stange M."/>
            <person name="Chrysostomakis Y."/>
            <person name="Brown T."/>
            <person name="Winkler S."/>
            <person name="Kukowka S."/>
            <person name="Myers E.W."/>
            <person name="Bohne A."/>
        </authorList>
    </citation>
    <scope>NUCLEOTIDE SEQUENCE [LARGE SCALE GENOMIC DNA]</scope>
    <source>
        <strain evidence="7">ZFMK-TIS-60720</strain>
        <tissue evidence="7">Whole Organism</tissue>
    </source>
</reference>
<keyword evidence="5" id="KW-1133">Transmembrane helix</keyword>